<keyword evidence="2" id="KW-1185">Reference proteome</keyword>
<dbReference type="EMBL" id="JBGMDY010000007">
    <property type="protein sequence ID" value="KAL2327932.1"/>
    <property type="molecule type" value="Genomic_DNA"/>
</dbReference>
<reference evidence="1 2" key="1">
    <citation type="submission" date="2024-08" db="EMBL/GenBank/DDBJ databases">
        <title>Insights into the chromosomal genome structure of Flemingia macrophylla.</title>
        <authorList>
            <person name="Ding Y."/>
            <person name="Zhao Y."/>
            <person name="Bi W."/>
            <person name="Wu M."/>
            <person name="Zhao G."/>
            <person name="Gong Y."/>
            <person name="Li W."/>
            <person name="Zhang P."/>
        </authorList>
    </citation>
    <scope>NUCLEOTIDE SEQUENCE [LARGE SCALE GENOMIC DNA]</scope>
    <source>
        <strain evidence="1">DYQJB</strain>
        <tissue evidence="1">Leaf</tissue>
    </source>
</reference>
<comment type="caution">
    <text evidence="1">The sequence shown here is derived from an EMBL/GenBank/DDBJ whole genome shotgun (WGS) entry which is preliminary data.</text>
</comment>
<accession>A0ABD1LWV7</accession>
<name>A0ABD1LWV7_9FABA</name>
<dbReference type="AlphaFoldDB" id="A0ABD1LWV7"/>
<dbReference type="Proteomes" id="UP001603857">
    <property type="component" value="Unassembled WGS sequence"/>
</dbReference>
<sequence>MAPKKRKAESDSSNAGEQHIYKSIEHAAHSVKVAKKSILMERELKLRGGEFPNFLRELRRRKREKIGQYVAPSNIMIVRE</sequence>
<evidence type="ECO:0000313" key="2">
    <source>
        <dbReference type="Proteomes" id="UP001603857"/>
    </source>
</evidence>
<proteinExistence type="predicted"/>
<gene>
    <name evidence="1" type="ORF">Fmac_021359</name>
</gene>
<organism evidence="1 2">
    <name type="scientific">Flemingia macrophylla</name>
    <dbReference type="NCBI Taxonomy" id="520843"/>
    <lineage>
        <taxon>Eukaryota</taxon>
        <taxon>Viridiplantae</taxon>
        <taxon>Streptophyta</taxon>
        <taxon>Embryophyta</taxon>
        <taxon>Tracheophyta</taxon>
        <taxon>Spermatophyta</taxon>
        <taxon>Magnoliopsida</taxon>
        <taxon>eudicotyledons</taxon>
        <taxon>Gunneridae</taxon>
        <taxon>Pentapetalae</taxon>
        <taxon>rosids</taxon>
        <taxon>fabids</taxon>
        <taxon>Fabales</taxon>
        <taxon>Fabaceae</taxon>
        <taxon>Papilionoideae</taxon>
        <taxon>50 kb inversion clade</taxon>
        <taxon>NPAAA clade</taxon>
        <taxon>indigoferoid/millettioid clade</taxon>
        <taxon>Phaseoleae</taxon>
        <taxon>Flemingia</taxon>
    </lineage>
</organism>
<evidence type="ECO:0000313" key="1">
    <source>
        <dbReference type="EMBL" id="KAL2327932.1"/>
    </source>
</evidence>
<protein>
    <submittedName>
        <fullName evidence="1">Uncharacterized protein</fullName>
    </submittedName>
</protein>